<dbReference type="PATRIC" id="fig|1076.23.peg.4285"/>
<dbReference type="GO" id="GO:0051537">
    <property type="term" value="F:2 iron, 2 sulfur cluster binding"/>
    <property type="evidence" value="ECO:0007669"/>
    <property type="project" value="UniProtKB-KW"/>
</dbReference>
<evidence type="ECO:0000256" key="5">
    <source>
        <dbReference type="ARBA" id="ARBA00023014"/>
    </source>
</evidence>
<dbReference type="Gene3D" id="3.40.50.80">
    <property type="entry name" value="Nucleotide-binding domain of ferredoxin-NADP reductase (FNR) module"/>
    <property type="match status" value="1"/>
</dbReference>
<dbReference type="AlphaFoldDB" id="A0A0D7EGX5"/>
<reference evidence="7 8" key="1">
    <citation type="submission" date="2014-11" db="EMBL/GenBank/DDBJ databases">
        <title>Genomics and ecophysiology of heterotrophic nitrogen fixing bacteria isolated from estuarine surface water.</title>
        <authorList>
            <person name="Bentzon-Tilia M."/>
            <person name="Severin I."/>
            <person name="Hansen L.H."/>
            <person name="Riemann L."/>
        </authorList>
    </citation>
    <scope>NUCLEOTIDE SEQUENCE [LARGE SCALE GENOMIC DNA]</scope>
    <source>
        <strain evidence="7 8">BAL398</strain>
    </source>
</reference>
<evidence type="ECO:0000256" key="2">
    <source>
        <dbReference type="ARBA" id="ARBA00022714"/>
    </source>
</evidence>
<dbReference type="OrthoDB" id="9792185at2"/>
<dbReference type="PANTHER" id="PTHR47354:SF1">
    <property type="entry name" value="CARNITINE MONOOXYGENASE REDUCTASE SUBUNIT"/>
    <property type="match status" value="1"/>
</dbReference>
<evidence type="ECO:0000259" key="6">
    <source>
        <dbReference type="PROSITE" id="PS51384"/>
    </source>
</evidence>
<dbReference type="PRINTS" id="PR00409">
    <property type="entry name" value="PHDIOXRDTASE"/>
</dbReference>
<dbReference type="InterPro" id="IPR017927">
    <property type="entry name" value="FAD-bd_FR_type"/>
</dbReference>
<organism evidence="7 8">
    <name type="scientific">Rhodopseudomonas palustris</name>
    <dbReference type="NCBI Taxonomy" id="1076"/>
    <lineage>
        <taxon>Bacteria</taxon>
        <taxon>Pseudomonadati</taxon>
        <taxon>Pseudomonadota</taxon>
        <taxon>Alphaproteobacteria</taxon>
        <taxon>Hyphomicrobiales</taxon>
        <taxon>Nitrobacteraceae</taxon>
        <taxon>Rhodopseudomonas</taxon>
    </lineage>
</organism>
<evidence type="ECO:0000313" key="7">
    <source>
        <dbReference type="EMBL" id="KIZ40013.1"/>
    </source>
</evidence>
<keyword evidence="3" id="KW-0479">Metal-binding</keyword>
<sequence>MTARLIMKLRVATARFTTPEVLRLELVHPLRPSLPGWSAGAHVDLRLPDGRVRQYSLCGDPDDTSKYVIAIKREAAGRGGSNWAHDTLGAGSELHVSAPRNNFPLDPDGDDYVLIAGGIGITPLISMARMLQRRGKTFTLHDCARSAAEAPLLDELEDLCGPSLQCWFSRGGTRFDPAIVGPYQPGRQIYICGPQRLLDAAQARLSDWPEDHVHGEVFQMTVDENFKPEPFEATIRSTGQRLLVPADKSLLTVLRENGFIMPS</sequence>
<comment type="caution">
    <text evidence="7">The sequence shown here is derived from an EMBL/GenBank/DDBJ whole genome shotgun (WGS) entry which is preliminary data.</text>
</comment>
<dbReference type="PANTHER" id="PTHR47354">
    <property type="entry name" value="NADH OXIDOREDUCTASE HCR"/>
    <property type="match status" value="1"/>
</dbReference>
<dbReference type="EMBL" id="JXXE01000383">
    <property type="protein sequence ID" value="KIZ40013.1"/>
    <property type="molecule type" value="Genomic_DNA"/>
</dbReference>
<feature type="non-terminal residue" evidence="7">
    <location>
        <position position="263"/>
    </location>
</feature>
<dbReference type="Gene3D" id="2.40.30.10">
    <property type="entry name" value="Translation factors"/>
    <property type="match status" value="1"/>
</dbReference>
<name>A0A0D7EGX5_RHOPL</name>
<keyword evidence="1" id="KW-0285">Flavoprotein</keyword>
<gene>
    <name evidence="7" type="ORF">OO17_18875</name>
</gene>
<feature type="domain" description="FAD-binding FR-type" evidence="6">
    <location>
        <begin position="1"/>
        <end position="106"/>
    </location>
</feature>
<dbReference type="PROSITE" id="PS51384">
    <property type="entry name" value="FAD_FR"/>
    <property type="match status" value="1"/>
</dbReference>
<dbReference type="InterPro" id="IPR050415">
    <property type="entry name" value="MRET"/>
</dbReference>
<dbReference type="RefSeq" id="WP_044414505.1">
    <property type="nucleotide sequence ID" value="NZ_JXXE01000383.1"/>
</dbReference>
<evidence type="ECO:0000256" key="4">
    <source>
        <dbReference type="ARBA" id="ARBA00023004"/>
    </source>
</evidence>
<accession>A0A0D7EGX5</accession>
<proteinExistence type="predicted"/>
<dbReference type="Proteomes" id="UP000032515">
    <property type="component" value="Unassembled WGS sequence"/>
</dbReference>
<protein>
    <submittedName>
        <fullName evidence="7">Ferredoxin</fullName>
    </submittedName>
</protein>
<dbReference type="CDD" id="cd06185">
    <property type="entry name" value="PDR_like"/>
    <property type="match status" value="1"/>
</dbReference>
<evidence type="ECO:0000256" key="1">
    <source>
        <dbReference type="ARBA" id="ARBA00022630"/>
    </source>
</evidence>
<dbReference type="SUPFAM" id="SSF52343">
    <property type="entry name" value="Ferredoxin reductase-like, C-terminal NADP-linked domain"/>
    <property type="match status" value="1"/>
</dbReference>
<dbReference type="SUPFAM" id="SSF63380">
    <property type="entry name" value="Riboflavin synthase domain-like"/>
    <property type="match status" value="1"/>
</dbReference>
<evidence type="ECO:0000256" key="3">
    <source>
        <dbReference type="ARBA" id="ARBA00022723"/>
    </source>
</evidence>
<dbReference type="InterPro" id="IPR039261">
    <property type="entry name" value="FNR_nucleotide-bd"/>
</dbReference>
<evidence type="ECO:0000313" key="8">
    <source>
        <dbReference type="Proteomes" id="UP000032515"/>
    </source>
</evidence>
<dbReference type="GO" id="GO:0046872">
    <property type="term" value="F:metal ion binding"/>
    <property type="evidence" value="ECO:0007669"/>
    <property type="project" value="UniProtKB-KW"/>
</dbReference>
<dbReference type="InterPro" id="IPR017938">
    <property type="entry name" value="Riboflavin_synthase-like_b-brl"/>
</dbReference>
<dbReference type="GO" id="GO:0016491">
    <property type="term" value="F:oxidoreductase activity"/>
    <property type="evidence" value="ECO:0007669"/>
    <property type="project" value="InterPro"/>
</dbReference>
<keyword evidence="4" id="KW-0408">Iron</keyword>
<keyword evidence="5" id="KW-0411">Iron-sulfur</keyword>
<keyword evidence="2" id="KW-0001">2Fe-2S</keyword>